<evidence type="ECO:0000313" key="10">
    <source>
        <dbReference type="Proteomes" id="UP000460298"/>
    </source>
</evidence>
<evidence type="ECO:0000256" key="1">
    <source>
        <dbReference type="ARBA" id="ARBA00004442"/>
    </source>
</evidence>
<evidence type="ECO:0000313" key="9">
    <source>
        <dbReference type="EMBL" id="KAB2932986.1"/>
    </source>
</evidence>
<proteinExistence type="inferred from homology"/>
<keyword evidence="3" id="KW-0813">Transport</keyword>
<evidence type="ECO:0000256" key="3">
    <source>
        <dbReference type="ARBA" id="ARBA00022448"/>
    </source>
</evidence>
<gene>
    <name evidence="9" type="ORF">F9K24_08960</name>
</gene>
<keyword evidence="5" id="KW-0812">Transmembrane</keyword>
<comment type="caution">
    <text evidence="9">The sequence shown here is derived from an EMBL/GenBank/DDBJ whole genome shotgun (WGS) entry which is preliminary data.</text>
</comment>
<dbReference type="GO" id="GO:0009279">
    <property type="term" value="C:cell outer membrane"/>
    <property type="evidence" value="ECO:0007669"/>
    <property type="project" value="UniProtKB-SubCell"/>
</dbReference>
<dbReference type="PANTHER" id="PTHR30026">
    <property type="entry name" value="OUTER MEMBRANE PROTEIN TOLC"/>
    <property type="match status" value="1"/>
</dbReference>
<keyword evidence="6" id="KW-0472">Membrane</keyword>
<sequence>MFHGITRPAFVREYRRFILLFFIGALSYPVVAAPADLPEQSFKERLLLLTRNHPRTKAAAERLAAALAKARYSGWYYPDPMIGFTYMEAPYKKDPADLSPKAFMETELMISQAIPTPGRLSLESDIVDLEAQKARLRLMATSNELTASFLRDLTAAWRIHHHLDLTKQYLGRFQPILSISGAQYALGKGGLADISMARLSSRNLEEKLQRYEKQHEAAEATLSYYAPDIKTMHNFDAVAGYAEELLVAIKKESRKVAELSPELAMASLDSQIEEKRTTIDKLDYAPDFTIFAKYLRSRPGNMEPPETLPDNRISLGFTMRVPLWSALNNHNNVEESSRLTDAARFQYDDLNLAAEASRRALLSDIESATERIKLYRGRMIPEANRAVLAAREGYQAGSTDFNSLLRVWETLYSLEMEAVELEAERFEKIFELARILNLIQPDPRANSEKKEDL</sequence>
<comment type="similarity">
    <text evidence="2">Belongs to the outer membrane factor (OMF) (TC 1.B.17) family.</text>
</comment>
<dbReference type="EMBL" id="WBUI01000007">
    <property type="protein sequence ID" value="KAB2932986.1"/>
    <property type="molecule type" value="Genomic_DNA"/>
</dbReference>
<evidence type="ECO:0000256" key="5">
    <source>
        <dbReference type="ARBA" id="ARBA00022692"/>
    </source>
</evidence>
<name>A0A833M222_9LEPT</name>
<feature type="coiled-coil region" evidence="8">
    <location>
        <begin position="194"/>
        <end position="221"/>
    </location>
</feature>
<dbReference type="InterPro" id="IPR051906">
    <property type="entry name" value="TolC-like"/>
</dbReference>
<organism evidence="9 10">
    <name type="scientific">Leptonema illini</name>
    <dbReference type="NCBI Taxonomy" id="183"/>
    <lineage>
        <taxon>Bacteria</taxon>
        <taxon>Pseudomonadati</taxon>
        <taxon>Spirochaetota</taxon>
        <taxon>Spirochaetia</taxon>
        <taxon>Leptospirales</taxon>
        <taxon>Leptospiraceae</taxon>
        <taxon>Leptonema</taxon>
    </lineage>
</organism>
<evidence type="ECO:0000256" key="7">
    <source>
        <dbReference type="ARBA" id="ARBA00023237"/>
    </source>
</evidence>
<dbReference type="Proteomes" id="UP000460298">
    <property type="component" value="Unassembled WGS sequence"/>
</dbReference>
<evidence type="ECO:0000256" key="2">
    <source>
        <dbReference type="ARBA" id="ARBA00007613"/>
    </source>
</evidence>
<dbReference type="GO" id="GO:0015562">
    <property type="term" value="F:efflux transmembrane transporter activity"/>
    <property type="evidence" value="ECO:0007669"/>
    <property type="project" value="InterPro"/>
</dbReference>
<dbReference type="GO" id="GO:1990281">
    <property type="term" value="C:efflux pump complex"/>
    <property type="evidence" value="ECO:0007669"/>
    <property type="project" value="TreeGrafter"/>
</dbReference>
<evidence type="ECO:0000256" key="6">
    <source>
        <dbReference type="ARBA" id="ARBA00023136"/>
    </source>
</evidence>
<evidence type="ECO:0000256" key="4">
    <source>
        <dbReference type="ARBA" id="ARBA00022452"/>
    </source>
</evidence>
<evidence type="ECO:0000256" key="8">
    <source>
        <dbReference type="SAM" id="Coils"/>
    </source>
</evidence>
<dbReference type="PANTHER" id="PTHR30026:SF20">
    <property type="entry name" value="OUTER MEMBRANE PROTEIN TOLC"/>
    <property type="match status" value="1"/>
</dbReference>
<keyword evidence="8" id="KW-0175">Coiled coil</keyword>
<keyword evidence="7" id="KW-0998">Cell outer membrane</keyword>
<dbReference type="Gene3D" id="1.20.1600.10">
    <property type="entry name" value="Outer membrane efflux proteins (OEP)"/>
    <property type="match status" value="1"/>
</dbReference>
<keyword evidence="4" id="KW-1134">Transmembrane beta strand</keyword>
<dbReference type="InterPro" id="IPR003423">
    <property type="entry name" value="OMP_efflux"/>
</dbReference>
<dbReference type="GO" id="GO:0015288">
    <property type="term" value="F:porin activity"/>
    <property type="evidence" value="ECO:0007669"/>
    <property type="project" value="TreeGrafter"/>
</dbReference>
<comment type="subcellular location">
    <subcellularLocation>
        <location evidence="1">Cell outer membrane</location>
    </subcellularLocation>
</comment>
<protein>
    <submittedName>
        <fullName evidence="9">TolC family protein</fullName>
    </submittedName>
</protein>
<dbReference type="AlphaFoldDB" id="A0A833M222"/>
<accession>A0A833M222</accession>
<reference evidence="9 10" key="1">
    <citation type="submission" date="2019-10" db="EMBL/GenBank/DDBJ databases">
        <title>Extracellular Electron Transfer in a Candidatus Methanoperedens spp. Enrichment Culture.</title>
        <authorList>
            <person name="Berger S."/>
            <person name="Rangel Shaw D."/>
            <person name="Berben T."/>
            <person name="In 'T Zandt M."/>
            <person name="Frank J."/>
            <person name="Reimann J."/>
            <person name="Jetten M.S.M."/>
            <person name="Welte C.U."/>
        </authorList>
    </citation>
    <scope>NUCLEOTIDE SEQUENCE [LARGE SCALE GENOMIC DNA]</scope>
    <source>
        <strain evidence="9">SB12</strain>
    </source>
</reference>
<dbReference type="Pfam" id="PF02321">
    <property type="entry name" value="OEP"/>
    <property type="match status" value="1"/>
</dbReference>
<dbReference type="SUPFAM" id="SSF56954">
    <property type="entry name" value="Outer membrane efflux proteins (OEP)"/>
    <property type="match status" value="1"/>
</dbReference>